<reference evidence="1" key="1">
    <citation type="submission" date="2020-06" db="EMBL/GenBank/DDBJ databases">
        <authorList>
            <person name="Li T."/>
            <person name="Hu X."/>
            <person name="Zhang T."/>
            <person name="Song X."/>
            <person name="Zhang H."/>
            <person name="Dai N."/>
            <person name="Sheng W."/>
            <person name="Hou X."/>
            <person name="Wei L."/>
        </authorList>
    </citation>
    <scope>NUCLEOTIDE SEQUENCE</scope>
    <source>
        <strain evidence="1">G01</strain>
        <tissue evidence="1">Leaf</tissue>
    </source>
</reference>
<comment type="caution">
    <text evidence="1">The sequence shown here is derived from an EMBL/GenBank/DDBJ whole genome shotgun (WGS) entry which is preliminary data.</text>
</comment>
<sequence length="118" mass="13704">DACECEEPERAISRRSYLYVRAVAHVRYKLAPAYILVYLIETKHLYASFHYVHYSTCCTLCLDYAVEQMNRSPNTEKARTNHLIHEQSKISGLRGLQRINQIITVTQAGPEFKLWDPS</sequence>
<dbReference type="AlphaFoldDB" id="A0AAW2IIZ7"/>
<proteinExistence type="predicted"/>
<reference evidence="1" key="2">
    <citation type="journal article" date="2024" name="Plant">
        <title>Genomic evolution and insights into agronomic trait innovations of Sesamum species.</title>
        <authorList>
            <person name="Miao H."/>
            <person name="Wang L."/>
            <person name="Qu L."/>
            <person name="Liu H."/>
            <person name="Sun Y."/>
            <person name="Le M."/>
            <person name="Wang Q."/>
            <person name="Wei S."/>
            <person name="Zheng Y."/>
            <person name="Lin W."/>
            <person name="Duan Y."/>
            <person name="Cao H."/>
            <person name="Xiong S."/>
            <person name="Wang X."/>
            <person name="Wei L."/>
            <person name="Li C."/>
            <person name="Ma Q."/>
            <person name="Ju M."/>
            <person name="Zhao R."/>
            <person name="Li G."/>
            <person name="Mu C."/>
            <person name="Tian Q."/>
            <person name="Mei H."/>
            <person name="Zhang T."/>
            <person name="Gao T."/>
            <person name="Zhang H."/>
        </authorList>
    </citation>
    <scope>NUCLEOTIDE SEQUENCE</scope>
    <source>
        <strain evidence="1">G01</strain>
    </source>
</reference>
<protein>
    <submittedName>
        <fullName evidence="1">Uncharacterized protein</fullName>
    </submittedName>
</protein>
<name>A0AAW2IIZ7_9LAMI</name>
<dbReference type="EMBL" id="JACGWK010001830">
    <property type="protein sequence ID" value="KAL0282284.1"/>
    <property type="molecule type" value="Genomic_DNA"/>
</dbReference>
<accession>A0AAW2IIZ7</accession>
<evidence type="ECO:0000313" key="1">
    <source>
        <dbReference type="EMBL" id="KAL0282284.1"/>
    </source>
</evidence>
<gene>
    <name evidence="1" type="ORF">Sangu_2958800</name>
</gene>
<feature type="non-terminal residue" evidence="1">
    <location>
        <position position="1"/>
    </location>
</feature>
<organism evidence="1">
    <name type="scientific">Sesamum angustifolium</name>
    <dbReference type="NCBI Taxonomy" id="2727405"/>
    <lineage>
        <taxon>Eukaryota</taxon>
        <taxon>Viridiplantae</taxon>
        <taxon>Streptophyta</taxon>
        <taxon>Embryophyta</taxon>
        <taxon>Tracheophyta</taxon>
        <taxon>Spermatophyta</taxon>
        <taxon>Magnoliopsida</taxon>
        <taxon>eudicotyledons</taxon>
        <taxon>Gunneridae</taxon>
        <taxon>Pentapetalae</taxon>
        <taxon>asterids</taxon>
        <taxon>lamiids</taxon>
        <taxon>Lamiales</taxon>
        <taxon>Pedaliaceae</taxon>
        <taxon>Sesamum</taxon>
    </lineage>
</organism>